<reference evidence="4" key="1">
    <citation type="journal article" date="2015" name="Proc. Natl. Acad. Sci. U.S.A.">
        <title>Genome sequencing of adzuki bean (Vigna angularis) provides insight into high starch and low fat accumulation and domestication.</title>
        <authorList>
            <person name="Yang K."/>
            <person name="Tian Z."/>
            <person name="Chen C."/>
            <person name="Luo L."/>
            <person name="Zhao B."/>
            <person name="Wang Z."/>
            <person name="Yu L."/>
            <person name="Li Y."/>
            <person name="Sun Y."/>
            <person name="Li W."/>
            <person name="Chen Y."/>
            <person name="Li Y."/>
            <person name="Zhang Y."/>
            <person name="Ai D."/>
            <person name="Zhao J."/>
            <person name="Shang C."/>
            <person name="Ma Y."/>
            <person name="Wu B."/>
            <person name="Wang M."/>
            <person name="Gao L."/>
            <person name="Sun D."/>
            <person name="Zhang P."/>
            <person name="Guo F."/>
            <person name="Wang W."/>
            <person name="Li Y."/>
            <person name="Wang J."/>
            <person name="Varshney R.K."/>
            <person name="Wang J."/>
            <person name="Ling H.Q."/>
            <person name="Wan P."/>
        </authorList>
    </citation>
    <scope>NUCLEOTIDE SEQUENCE</scope>
    <source>
        <strain evidence="4">cv. Jingnong 6</strain>
    </source>
</reference>
<sequence length="289" mass="32825">MIEDQKRANGVASVGSSKTLTPKRPFSIDVEGTEKPVPQPVLIITLLPNYLEGKEKDKGKRKSHRQQEKSFSSHKRSYWRREIVDVIVELNAQVVLLSTKIVGDVGAEAERLRRELSNAQADMEEALKANAKLSLKLKDSTEAHSNCLQTNEDTDAQLVDSKVAEKYLGEANYQLQRQVNDLLLDHKRNKNIIEDLTKKNTNLVEQNTILAIDLEDIVQVVIEQYEVGFKKALAQAAHFYNIPLDEGNFDVMKDFYHGKLMFLFEMTSKVILGRTLILEITPLGRSRYT</sequence>
<feature type="coiled-coil region" evidence="1">
    <location>
        <begin position="102"/>
        <end position="143"/>
    </location>
</feature>
<proteinExistence type="predicted"/>
<evidence type="ECO:0000313" key="4">
    <source>
        <dbReference type="Proteomes" id="UP000053144"/>
    </source>
</evidence>
<feature type="region of interest" description="Disordered" evidence="2">
    <location>
        <begin position="1"/>
        <end position="32"/>
    </location>
</feature>
<dbReference type="AlphaFoldDB" id="A0A0L9VKC9"/>
<evidence type="ECO:0000256" key="2">
    <source>
        <dbReference type="SAM" id="MobiDB-lite"/>
    </source>
</evidence>
<protein>
    <submittedName>
        <fullName evidence="3">Uncharacterized protein</fullName>
    </submittedName>
</protein>
<gene>
    <name evidence="3" type="ORF">LR48_Vigan10g138300</name>
</gene>
<organism evidence="3 4">
    <name type="scientific">Phaseolus angularis</name>
    <name type="common">Azuki bean</name>
    <name type="synonym">Vigna angularis</name>
    <dbReference type="NCBI Taxonomy" id="3914"/>
    <lineage>
        <taxon>Eukaryota</taxon>
        <taxon>Viridiplantae</taxon>
        <taxon>Streptophyta</taxon>
        <taxon>Embryophyta</taxon>
        <taxon>Tracheophyta</taxon>
        <taxon>Spermatophyta</taxon>
        <taxon>Magnoliopsida</taxon>
        <taxon>eudicotyledons</taxon>
        <taxon>Gunneridae</taxon>
        <taxon>Pentapetalae</taxon>
        <taxon>rosids</taxon>
        <taxon>fabids</taxon>
        <taxon>Fabales</taxon>
        <taxon>Fabaceae</taxon>
        <taxon>Papilionoideae</taxon>
        <taxon>50 kb inversion clade</taxon>
        <taxon>NPAAA clade</taxon>
        <taxon>indigoferoid/millettioid clade</taxon>
        <taxon>Phaseoleae</taxon>
        <taxon>Vigna</taxon>
    </lineage>
</organism>
<dbReference type="Proteomes" id="UP000053144">
    <property type="component" value="Chromosome 10"/>
</dbReference>
<feature type="region of interest" description="Disordered" evidence="2">
    <location>
        <begin position="54"/>
        <end position="73"/>
    </location>
</feature>
<evidence type="ECO:0000313" key="3">
    <source>
        <dbReference type="EMBL" id="KOM55491.1"/>
    </source>
</evidence>
<dbReference type="Gramene" id="KOM55491">
    <property type="protein sequence ID" value="KOM55491"/>
    <property type="gene ID" value="LR48_Vigan10g138300"/>
</dbReference>
<keyword evidence="1" id="KW-0175">Coiled coil</keyword>
<name>A0A0L9VKC9_PHAAN</name>
<dbReference type="EMBL" id="CM003380">
    <property type="protein sequence ID" value="KOM55491.1"/>
    <property type="molecule type" value="Genomic_DNA"/>
</dbReference>
<accession>A0A0L9VKC9</accession>
<evidence type="ECO:0000256" key="1">
    <source>
        <dbReference type="SAM" id="Coils"/>
    </source>
</evidence>